<proteinExistence type="predicted"/>
<accession>A0A6J4QR36</accession>
<evidence type="ECO:0000313" key="1">
    <source>
        <dbReference type="EMBL" id="CAA9452083.1"/>
    </source>
</evidence>
<gene>
    <name evidence="1" type="ORF">AVDCRST_MAG28-1875</name>
</gene>
<name>A0A6J4QR36_9ACTN</name>
<dbReference type="EMBL" id="CADCVE010000034">
    <property type="protein sequence ID" value="CAA9452083.1"/>
    <property type="molecule type" value="Genomic_DNA"/>
</dbReference>
<organism evidence="1">
    <name type="scientific">uncultured Rubrobacteraceae bacterium</name>
    <dbReference type="NCBI Taxonomy" id="349277"/>
    <lineage>
        <taxon>Bacteria</taxon>
        <taxon>Bacillati</taxon>
        <taxon>Actinomycetota</taxon>
        <taxon>Rubrobacteria</taxon>
        <taxon>Rubrobacterales</taxon>
        <taxon>Rubrobacteraceae</taxon>
        <taxon>environmental samples</taxon>
    </lineage>
</organism>
<reference evidence="1" key="1">
    <citation type="submission" date="2020-02" db="EMBL/GenBank/DDBJ databases">
        <authorList>
            <person name="Meier V. D."/>
        </authorList>
    </citation>
    <scope>NUCLEOTIDE SEQUENCE</scope>
    <source>
        <strain evidence="1">AVDCRST_MAG28</strain>
    </source>
</reference>
<sequence length="48" mass="5063">MEKPAALEVREITHLYKSSGRGDAGVGFAVHLGDALCLVRPNGSVQVL</sequence>
<protein>
    <submittedName>
        <fullName evidence="1">Uncharacterized protein</fullName>
    </submittedName>
</protein>
<dbReference type="AlphaFoldDB" id="A0A6J4QR36"/>